<feature type="signal peptide" evidence="2">
    <location>
        <begin position="1"/>
        <end position="19"/>
    </location>
</feature>
<gene>
    <name evidence="3" type="ORF">JAAARDRAFT_40111</name>
</gene>
<evidence type="ECO:0000313" key="3">
    <source>
        <dbReference type="EMBL" id="KDQ52510.1"/>
    </source>
</evidence>
<protein>
    <recommendedName>
        <fullName evidence="5">Extracellular membrane protein CFEM domain-containing protein</fullName>
    </recommendedName>
</protein>
<dbReference type="AlphaFoldDB" id="A0A067PFA5"/>
<keyword evidence="4" id="KW-1185">Reference proteome</keyword>
<evidence type="ECO:0000256" key="2">
    <source>
        <dbReference type="SAM" id="SignalP"/>
    </source>
</evidence>
<evidence type="ECO:0000256" key="1">
    <source>
        <dbReference type="SAM" id="MobiDB-lite"/>
    </source>
</evidence>
<organism evidence="3 4">
    <name type="scientific">Jaapia argillacea MUCL 33604</name>
    <dbReference type="NCBI Taxonomy" id="933084"/>
    <lineage>
        <taxon>Eukaryota</taxon>
        <taxon>Fungi</taxon>
        <taxon>Dikarya</taxon>
        <taxon>Basidiomycota</taxon>
        <taxon>Agaricomycotina</taxon>
        <taxon>Agaricomycetes</taxon>
        <taxon>Agaricomycetidae</taxon>
        <taxon>Jaapiales</taxon>
        <taxon>Jaapiaceae</taxon>
        <taxon>Jaapia</taxon>
    </lineage>
</organism>
<dbReference type="OrthoDB" id="2753410at2759"/>
<accession>A0A067PFA5</accession>
<evidence type="ECO:0008006" key="5">
    <source>
        <dbReference type="Google" id="ProtNLM"/>
    </source>
</evidence>
<sequence length="221" mass="21251">MYALKVSAVALLAAASAQASVLAARSPFAPLHALSSRQTTGLNPADLPAQCQTQCAAIVAVLNTCTTISCLCSTTNDQSLANCVDCIYAAGGSTADLQTQAQAILTSYAQECAAGGVTVPTLTVVAAGGVTSTGPITITSVASAVAPSKVTIVTNPAATSPVATFVGGSSTPAGAASPSPSSNGGGSNPFAKSGAGMIKANSGAMLVSLGGALLAGFMVLA</sequence>
<feature type="region of interest" description="Disordered" evidence="1">
    <location>
        <begin position="169"/>
        <end position="188"/>
    </location>
</feature>
<evidence type="ECO:0000313" key="4">
    <source>
        <dbReference type="Proteomes" id="UP000027265"/>
    </source>
</evidence>
<name>A0A067PFA5_9AGAM</name>
<feature type="chain" id="PRO_5001643102" description="Extracellular membrane protein CFEM domain-containing protein" evidence="2">
    <location>
        <begin position="20"/>
        <end position="221"/>
    </location>
</feature>
<feature type="compositionally biased region" description="Low complexity" evidence="1">
    <location>
        <begin position="169"/>
        <end position="182"/>
    </location>
</feature>
<reference evidence="4" key="1">
    <citation type="journal article" date="2014" name="Proc. Natl. Acad. Sci. U.S.A.">
        <title>Extensive sampling of basidiomycete genomes demonstrates inadequacy of the white-rot/brown-rot paradigm for wood decay fungi.</title>
        <authorList>
            <person name="Riley R."/>
            <person name="Salamov A.A."/>
            <person name="Brown D.W."/>
            <person name="Nagy L.G."/>
            <person name="Floudas D."/>
            <person name="Held B.W."/>
            <person name="Levasseur A."/>
            <person name="Lombard V."/>
            <person name="Morin E."/>
            <person name="Otillar R."/>
            <person name="Lindquist E.A."/>
            <person name="Sun H."/>
            <person name="LaButti K.M."/>
            <person name="Schmutz J."/>
            <person name="Jabbour D."/>
            <person name="Luo H."/>
            <person name="Baker S.E."/>
            <person name="Pisabarro A.G."/>
            <person name="Walton J.D."/>
            <person name="Blanchette R.A."/>
            <person name="Henrissat B."/>
            <person name="Martin F."/>
            <person name="Cullen D."/>
            <person name="Hibbett D.S."/>
            <person name="Grigoriev I.V."/>
        </authorList>
    </citation>
    <scope>NUCLEOTIDE SEQUENCE [LARGE SCALE GENOMIC DNA]</scope>
    <source>
        <strain evidence="4">MUCL 33604</strain>
    </source>
</reference>
<keyword evidence="2" id="KW-0732">Signal</keyword>
<dbReference type="InParanoid" id="A0A067PFA5"/>
<dbReference type="EMBL" id="KL197739">
    <property type="protein sequence ID" value="KDQ52510.1"/>
    <property type="molecule type" value="Genomic_DNA"/>
</dbReference>
<proteinExistence type="predicted"/>
<dbReference type="HOGENOM" id="CLU_1250837_0_0_1"/>
<dbReference type="Proteomes" id="UP000027265">
    <property type="component" value="Unassembled WGS sequence"/>
</dbReference>